<comment type="caution">
    <text evidence="2">The sequence shown here is derived from an EMBL/GenBank/DDBJ whole genome shotgun (WGS) entry which is preliminary data.</text>
</comment>
<dbReference type="Proteomes" id="UP001066276">
    <property type="component" value="Chromosome 1_1"/>
</dbReference>
<evidence type="ECO:0000313" key="2">
    <source>
        <dbReference type="EMBL" id="KAJ1218943.1"/>
    </source>
</evidence>
<name>A0AAV7WXU3_PLEWA</name>
<dbReference type="AlphaFoldDB" id="A0AAV7WXU3"/>
<protein>
    <submittedName>
        <fullName evidence="2">Uncharacterized protein</fullName>
    </submittedName>
</protein>
<sequence length="208" mass="24011">MDTKISAPMDETKSICTDIANFQNSVEGMERMLMSVEDHLNKVSDRDREFLYLWDKIMDLEDRSLRDNQGKQCSDLLPDFFRLTVLLSEELLEEERLCLLPFFFRLLLSSSESDEYRPIIAAAQRAVQRGSTAGSSLSERPQQRNPRVGIVRTNETNDSGAHSLPGCEVPGFQRRLCTVEKQREELAPRQEKRKHRNLTYFKIKAPTV</sequence>
<feature type="region of interest" description="Disordered" evidence="1">
    <location>
        <begin position="131"/>
        <end position="165"/>
    </location>
</feature>
<reference evidence="2" key="1">
    <citation type="journal article" date="2022" name="bioRxiv">
        <title>Sequencing and chromosome-scale assembly of the giantPleurodeles waltlgenome.</title>
        <authorList>
            <person name="Brown T."/>
            <person name="Elewa A."/>
            <person name="Iarovenko S."/>
            <person name="Subramanian E."/>
            <person name="Araus A.J."/>
            <person name="Petzold A."/>
            <person name="Susuki M."/>
            <person name="Suzuki K.-i.T."/>
            <person name="Hayashi T."/>
            <person name="Toyoda A."/>
            <person name="Oliveira C."/>
            <person name="Osipova E."/>
            <person name="Leigh N.D."/>
            <person name="Simon A."/>
            <person name="Yun M.H."/>
        </authorList>
    </citation>
    <scope>NUCLEOTIDE SEQUENCE</scope>
    <source>
        <strain evidence="2">20211129_DDA</strain>
        <tissue evidence="2">Liver</tissue>
    </source>
</reference>
<feature type="compositionally biased region" description="Polar residues" evidence="1">
    <location>
        <begin position="131"/>
        <end position="145"/>
    </location>
</feature>
<dbReference type="EMBL" id="JANPWB010000001">
    <property type="protein sequence ID" value="KAJ1218943.1"/>
    <property type="molecule type" value="Genomic_DNA"/>
</dbReference>
<gene>
    <name evidence="2" type="ORF">NDU88_006514</name>
</gene>
<keyword evidence="3" id="KW-1185">Reference proteome</keyword>
<evidence type="ECO:0000313" key="3">
    <source>
        <dbReference type="Proteomes" id="UP001066276"/>
    </source>
</evidence>
<organism evidence="2 3">
    <name type="scientific">Pleurodeles waltl</name>
    <name type="common">Iberian ribbed newt</name>
    <dbReference type="NCBI Taxonomy" id="8319"/>
    <lineage>
        <taxon>Eukaryota</taxon>
        <taxon>Metazoa</taxon>
        <taxon>Chordata</taxon>
        <taxon>Craniata</taxon>
        <taxon>Vertebrata</taxon>
        <taxon>Euteleostomi</taxon>
        <taxon>Amphibia</taxon>
        <taxon>Batrachia</taxon>
        <taxon>Caudata</taxon>
        <taxon>Salamandroidea</taxon>
        <taxon>Salamandridae</taxon>
        <taxon>Pleurodelinae</taxon>
        <taxon>Pleurodeles</taxon>
    </lineage>
</organism>
<proteinExistence type="predicted"/>
<evidence type="ECO:0000256" key="1">
    <source>
        <dbReference type="SAM" id="MobiDB-lite"/>
    </source>
</evidence>
<accession>A0AAV7WXU3</accession>